<protein>
    <submittedName>
        <fullName evidence="1">Protein kinase domain-containing protein</fullName>
    </submittedName>
</protein>
<comment type="caution">
    <text evidence="1">The sequence shown here is derived from an EMBL/GenBank/DDBJ whole genome shotgun (WGS) entry which is preliminary data.</text>
</comment>
<proteinExistence type="predicted"/>
<dbReference type="GO" id="GO:0016301">
    <property type="term" value="F:kinase activity"/>
    <property type="evidence" value="ECO:0007669"/>
    <property type="project" value="UniProtKB-KW"/>
</dbReference>
<reference evidence="1 2" key="1">
    <citation type="submission" date="2020-02" db="EMBL/GenBank/DDBJ databases">
        <title>Draft genome sequence of Haematococcus lacustris strain NIES-144.</title>
        <authorList>
            <person name="Morimoto D."/>
            <person name="Nakagawa S."/>
            <person name="Yoshida T."/>
            <person name="Sawayama S."/>
        </authorList>
    </citation>
    <scope>NUCLEOTIDE SEQUENCE [LARGE SCALE GENOMIC DNA]</scope>
    <source>
        <strain evidence="1 2">NIES-144</strain>
    </source>
</reference>
<sequence>MFELDEALRPDGEAIRQHPWYRAPLPAEYELALAGLRTEQAAVQQQLLSRPCDTKARERALQRLVNQAGSEHCSGADLVPTPRLWLARGASPYGLDAANVDIESTEDAGDEAADQKP</sequence>
<dbReference type="EMBL" id="BLLF01000117">
    <property type="protein sequence ID" value="GFH07812.1"/>
    <property type="molecule type" value="Genomic_DNA"/>
</dbReference>
<gene>
    <name evidence="1" type="ORF">HaLaN_02672</name>
</gene>
<dbReference type="AlphaFoldDB" id="A0A699YXQ7"/>
<keyword evidence="1" id="KW-0808">Transferase</keyword>
<name>A0A699YXQ7_HAELA</name>
<evidence type="ECO:0000313" key="1">
    <source>
        <dbReference type="EMBL" id="GFH07812.1"/>
    </source>
</evidence>
<keyword evidence="2" id="KW-1185">Reference proteome</keyword>
<dbReference type="Proteomes" id="UP000485058">
    <property type="component" value="Unassembled WGS sequence"/>
</dbReference>
<keyword evidence="1" id="KW-0418">Kinase</keyword>
<accession>A0A699YXQ7</accession>
<organism evidence="1 2">
    <name type="scientific">Haematococcus lacustris</name>
    <name type="common">Green alga</name>
    <name type="synonym">Haematococcus pluvialis</name>
    <dbReference type="NCBI Taxonomy" id="44745"/>
    <lineage>
        <taxon>Eukaryota</taxon>
        <taxon>Viridiplantae</taxon>
        <taxon>Chlorophyta</taxon>
        <taxon>core chlorophytes</taxon>
        <taxon>Chlorophyceae</taxon>
        <taxon>CS clade</taxon>
        <taxon>Chlamydomonadales</taxon>
        <taxon>Haematococcaceae</taxon>
        <taxon>Haematococcus</taxon>
    </lineage>
</organism>
<evidence type="ECO:0000313" key="2">
    <source>
        <dbReference type="Proteomes" id="UP000485058"/>
    </source>
</evidence>